<dbReference type="Gene3D" id="3.40.50.1820">
    <property type="entry name" value="alpha/beta hydrolase"/>
    <property type="match status" value="1"/>
</dbReference>
<sequence>MKRLFIAGIFALFLGAFPAGAQWGPRQIPEPTDGLKDAYKDYFKIGVAVNNRNVADPDQIKVVLREFNSITAENAMKPQPTEPRKGEFNWEDADKIANFCREHGIKMRGHTLMWHSQIGTWMYQDEKGNLLPKEEFYANMKHHIQAIVNRYKDVVYCWDVVNEAVADSPVYPGRPELRNSPMYQIAGEEFIYKAFEYAHEADPNALLFYNDYNDAEPAKSQRIFNLVKRMKDAGVPVDGIGMQAHYNVYGPTMEEVDNAIKLYSTIVKHIHLTELDIRVNEDMGGGLRFRQGAAQVADWERTLQQDQYVNLFKVLRKHKDVIDCVTFWNVSDKDSWLGTNNYPLLFDENYKPKQAYLAVKGFDPKMDEFVVKEDFKPNELNQPGQEYPMVNSQGLARFKVNAPKAKSVIVSLGLGGSGGTVLHKAEDGSWMGTTAGPMDEGFHYYHLTIDGGVFNDPGTHNYYGSTRWESGIEIPAHDADFYAMKNVPHGKVQQVLFWSPSTNQNRVAWVYTPPQYDKNKKKYPVLYLQHGWGENEYAWWNQGHANLIMDNLIASGKIEPFIIVMTYGMTNEGFRPGQMPRPAARPEGAPAGGPGRPGAGAGAGAPGARPGAAPGGAPQARPARPAGGMGMMMNNGFEAVLCDELVPYVDANFRTIAKKESRAMAGLSMGGMETHTITLARPEMFGWYGLLSGGTYNPEEVKDTGVKGIFVGCGSKEGPDQIRKAAADLQAAGFNAKGYVSEGTAHEFLTWRRCLYEMAPMLFKK</sequence>
<keyword evidence="2 5" id="KW-0119">Carbohydrate metabolism</keyword>
<dbReference type="Gene3D" id="2.60.40.10">
    <property type="entry name" value="Immunoglobulins"/>
    <property type="match status" value="1"/>
</dbReference>
<evidence type="ECO:0000256" key="4">
    <source>
        <dbReference type="ARBA" id="ARBA00023326"/>
    </source>
</evidence>
<feature type="compositionally biased region" description="Low complexity" evidence="6">
    <location>
        <begin position="580"/>
        <end position="589"/>
    </location>
</feature>
<evidence type="ECO:0000256" key="6">
    <source>
        <dbReference type="SAM" id="MobiDB-lite"/>
    </source>
</evidence>
<keyword evidence="3 5" id="KW-0326">Glycosidase</keyword>
<dbReference type="PROSITE" id="PS51760">
    <property type="entry name" value="GH10_2"/>
    <property type="match status" value="1"/>
</dbReference>
<dbReference type="SUPFAM" id="SSF53474">
    <property type="entry name" value="alpha/beta-Hydrolases"/>
    <property type="match status" value="1"/>
</dbReference>
<keyword evidence="1 5" id="KW-0378">Hydrolase</keyword>
<dbReference type="GO" id="GO:0045493">
    <property type="term" value="P:xylan catabolic process"/>
    <property type="evidence" value="ECO:0007669"/>
    <property type="project" value="UniProtKB-KW"/>
</dbReference>
<dbReference type="InterPro" id="IPR001000">
    <property type="entry name" value="GH10_dom"/>
</dbReference>
<keyword evidence="9" id="KW-0858">Xylan degradation</keyword>
<name>M4PZC4_9BACT</name>
<keyword evidence="7" id="KW-0732">Signal</keyword>
<dbReference type="InterPro" id="IPR029058">
    <property type="entry name" value="AB_hydrolase_fold"/>
</dbReference>
<dbReference type="SMART" id="SM00633">
    <property type="entry name" value="Glyco_10"/>
    <property type="match status" value="1"/>
</dbReference>
<dbReference type="Pfam" id="PF00756">
    <property type="entry name" value="Esterase"/>
    <property type="match status" value="2"/>
</dbReference>
<evidence type="ECO:0000256" key="7">
    <source>
        <dbReference type="SAM" id="SignalP"/>
    </source>
</evidence>
<dbReference type="InterPro" id="IPR013783">
    <property type="entry name" value="Ig-like_fold"/>
</dbReference>
<evidence type="ECO:0000256" key="5">
    <source>
        <dbReference type="RuleBase" id="RU361174"/>
    </source>
</evidence>
<feature type="domain" description="GH10" evidence="8">
    <location>
        <begin position="29"/>
        <end position="362"/>
    </location>
</feature>
<feature type="chain" id="PRO_5004056462" description="Beta-xylanase" evidence="7">
    <location>
        <begin position="22"/>
        <end position="765"/>
    </location>
</feature>
<evidence type="ECO:0000313" key="9">
    <source>
        <dbReference type="EMBL" id="AGH13490.1"/>
    </source>
</evidence>
<evidence type="ECO:0000259" key="8">
    <source>
        <dbReference type="PROSITE" id="PS51760"/>
    </source>
</evidence>
<dbReference type="InterPro" id="IPR044846">
    <property type="entry name" value="GH10"/>
</dbReference>
<dbReference type="InterPro" id="IPR000801">
    <property type="entry name" value="Esterase-like"/>
</dbReference>
<dbReference type="EMBL" id="JX163906">
    <property type="protein sequence ID" value="AGH13490.1"/>
    <property type="molecule type" value="Genomic_DNA"/>
</dbReference>
<dbReference type="InterPro" id="IPR017853">
    <property type="entry name" value="GH"/>
</dbReference>
<dbReference type="Pfam" id="PF00331">
    <property type="entry name" value="Glyco_hydro_10"/>
    <property type="match status" value="1"/>
</dbReference>
<dbReference type="SUPFAM" id="SSF51445">
    <property type="entry name" value="(Trans)glycosidases"/>
    <property type="match status" value="1"/>
</dbReference>
<keyword evidence="4 5" id="KW-0624">Polysaccharide degradation</keyword>
<comment type="similarity">
    <text evidence="5">Belongs to the glycosyl hydrolase 10 (cellulase F) family.</text>
</comment>
<proteinExistence type="inferred from homology"/>
<dbReference type="PANTHER" id="PTHR31490">
    <property type="entry name" value="GLYCOSYL HYDROLASE"/>
    <property type="match status" value="1"/>
</dbReference>
<dbReference type="PANTHER" id="PTHR31490:SF90">
    <property type="entry name" value="ENDO-1,4-BETA-XYLANASE A"/>
    <property type="match status" value="1"/>
</dbReference>
<dbReference type="PRINTS" id="PR00134">
    <property type="entry name" value="GLHYDRLASE10"/>
</dbReference>
<feature type="signal peptide" evidence="7">
    <location>
        <begin position="1"/>
        <end position="21"/>
    </location>
</feature>
<dbReference type="EC" id="3.2.1.8" evidence="5"/>
<evidence type="ECO:0000256" key="2">
    <source>
        <dbReference type="ARBA" id="ARBA00023277"/>
    </source>
</evidence>
<accession>M4PZC4</accession>
<comment type="catalytic activity">
    <reaction evidence="5">
        <text>Endohydrolysis of (1-&gt;4)-beta-D-xylosidic linkages in xylans.</text>
        <dbReference type="EC" id="3.2.1.8"/>
    </reaction>
</comment>
<protein>
    <recommendedName>
        <fullName evidence="5">Beta-xylanase</fullName>
        <ecNumber evidence="5">3.2.1.8</ecNumber>
    </recommendedName>
</protein>
<dbReference type="GO" id="GO:0031176">
    <property type="term" value="F:endo-1,4-beta-xylanase activity"/>
    <property type="evidence" value="ECO:0007669"/>
    <property type="project" value="UniProtKB-EC"/>
</dbReference>
<organism evidence="9">
    <name type="scientific">uncultured bacterium LAB20</name>
    <dbReference type="NCBI Taxonomy" id="1204709"/>
    <lineage>
        <taxon>Bacteria</taxon>
        <taxon>environmental samples</taxon>
    </lineage>
</organism>
<feature type="compositionally biased region" description="Gly residues" evidence="6">
    <location>
        <begin position="590"/>
        <end position="605"/>
    </location>
</feature>
<feature type="compositionally biased region" description="Low complexity" evidence="6">
    <location>
        <begin position="606"/>
        <end position="626"/>
    </location>
</feature>
<dbReference type="Gene3D" id="3.20.20.80">
    <property type="entry name" value="Glycosidases"/>
    <property type="match status" value="1"/>
</dbReference>
<feature type="region of interest" description="Disordered" evidence="6">
    <location>
        <begin position="574"/>
        <end position="626"/>
    </location>
</feature>
<dbReference type="AlphaFoldDB" id="M4PZC4"/>
<evidence type="ECO:0000256" key="1">
    <source>
        <dbReference type="ARBA" id="ARBA00022801"/>
    </source>
</evidence>
<evidence type="ECO:0000256" key="3">
    <source>
        <dbReference type="ARBA" id="ARBA00023295"/>
    </source>
</evidence>
<dbReference type="CDD" id="cd02858">
    <property type="entry name" value="E_set_Esterase_N"/>
    <property type="match status" value="1"/>
</dbReference>
<reference evidence="9" key="1">
    <citation type="journal article" date="2012" name="Biotechnol. Biofuels">
        <title>Microbial ?-glucosidases from cow rumen metagenome enhance the saccharification of lignocellulose in combination with commercial cellulase cocktail.</title>
        <authorList>
            <person name="Del Pozo M.V."/>
            <person name="Fernandez-Arrojo L."/>
            <person name="Gil-Martinez J."/>
            <person name="Montesinos A."/>
            <person name="Chernikova T.N."/>
            <person name="Nechitaylo T.Y."/>
            <person name="Waliszek A."/>
            <person name="Tortajada M."/>
            <person name="Rojas A."/>
            <person name="Huws S.A."/>
            <person name="Golyshina O.V."/>
            <person name="Newbold C.J."/>
            <person name="Polaina J."/>
            <person name="Ferrer M."/>
            <person name="Golyshin P.N."/>
        </authorList>
    </citation>
    <scope>NUCLEOTIDE SEQUENCE</scope>
</reference>